<keyword evidence="1" id="KW-0812">Transmembrane</keyword>
<comment type="caution">
    <text evidence="2">The sequence shown here is derived from an EMBL/GenBank/DDBJ whole genome shotgun (WGS) entry which is preliminary data.</text>
</comment>
<feature type="transmembrane region" description="Helical" evidence="1">
    <location>
        <begin position="103"/>
        <end position="122"/>
    </location>
</feature>
<keyword evidence="1" id="KW-0472">Membrane</keyword>
<keyword evidence="3" id="KW-1185">Reference proteome</keyword>
<organism evidence="2 3">
    <name type="scientific">Lolium multiflorum</name>
    <name type="common">Italian ryegrass</name>
    <name type="synonym">Lolium perenne subsp. multiflorum</name>
    <dbReference type="NCBI Taxonomy" id="4521"/>
    <lineage>
        <taxon>Eukaryota</taxon>
        <taxon>Viridiplantae</taxon>
        <taxon>Streptophyta</taxon>
        <taxon>Embryophyta</taxon>
        <taxon>Tracheophyta</taxon>
        <taxon>Spermatophyta</taxon>
        <taxon>Magnoliopsida</taxon>
        <taxon>Liliopsida</taxon>
        <taxon>Poales</taxon>
        <taxon>Poaceae</taxon>
        <taxon>BOP clade</taxon>
        <taxon>Pooideae</taxon>
        <taxon>Poodae</taxon>
        <taxon>Poeae</taxon>
        <taxon>Poeae Chloroplast Group 2 (Poeae type)</taxon>
        <taxon>Loliodinae</taxon>
        <taxon>Loliinae</taxon>
        <taxon>Lolium</taxon>
    </lineage>
</organism>
<keyword evidence="1" id="KW-1133">Transmembrane helix</keyword>
<evidence type="ECO:0000313" key="3">
    <source>
        <dbReference type="Proteomes" id="UP001231189"/>
    </source>
</evidence>
<accession>A0AAD8SG20</accession>
<dbReference type="AlphaFoldDB" id="A0AAD8SG20"/>
<evidence type="ECO:0000313" key="2">
    <source>
        <dbReference type="EMBL" id="KAK1651501.1"/>
    </source>
</evidence>
<dbReference type="Proteomes" id="UP001231189">
    <property type="component" value="Unassembled WGS sequence"/>
</dbReference>
<name>A0AAD8SG20_LOLMU</name>
<dbReference type="EMBL" id="JAUUTY010000004">
    <property type="protein sequence ID" value="KAK1651501.1"/>
    <property type="molecule type" value="Genomic_DNA"/>
</dbReference>
<evidence type="ECO:0000256" key="1">
    <source>
        <dbReference type="SAM" id="Phobius"/>
    </source>
</evidence>
<proteinExistence type="predicted"/>
<protein>
    <submittedName>
        <fullName evidence="2">Uncharacterized protein</fullName>
    </submittedName>
</protein>
<gene>
    <name evidence="2" type="ORF">QYE76_069306</name>
</gene>
<reference evidence="2" key="1">
    <citation type="submission" date="2023-07" db="EMBL/GenBank/DDBJ databases">
        <title>A chromosome-level genome assembly of Lolium multiflorum.</title>
        <authorList>
            <person name="Chen Y."/>
            <person name="Copetti D."/>
            <person name="Kolliker R."/>
            <person name="Studer B."/>
        </authorList>
    </citation>
    <scope>NUCLEOTIDE SEQUENCE</scope>
    <source>
        <strain evidence="2">02402/16</strain>
        <tissue evidence="2">Leaf</tissue>
    </source>
</reference>
<sequence length="123" mass="13083">MWAAVVYAASDTADASIAVFLASCRALATSRYAISSLLHLVPRSPLFRHELVVVLLQGGGPEGELDDGGVDGFLVSFEIAFTRSSEGLEKDTLLHRGGSAKRVFIGIFVLQGFPLVLAARYGT</sequence>